<evidence type="ECO:0000256" key="3">
    <source>
        <dbReference type="ARBA" id="ARBA00022827"/>
    </source>
</evidence>
<sequence length="551" mass="59871">MSQTQHIPVLIIGGGIVGLSASLFLTQHSVRSLLVERHSSTSNHPRGRSVNTRTMEFYRSLGIDAAVRQAGATIAPSMGILKGPSLASVMEKRPREEGTKEMPLAGLFSDQSPEKGQRVTQDELEPVLLRAAQERSGEVRFGVECLGVEQDDSGVTAMLRDGETGETSVVKAEYCIAADGAGSPIRKQLGVKSRGQGTLGHMLNILFHADLKAFVENREFSLCVVDHPEVRGLLTSINNSDRWVFHLCYDPAEGQKVEDFPEQRCVTLLRLALGMSELEISIKSIMPWEPSAMFAEQLQHGRVFLAGDAAHQMTPYAGQGANSGIADAHNLAWKLAAVLKGYAKPELLETYDVERDPVAKVAVEVSAVAADERGNLAVSMSLGTAWAMARRLYIISGFGYTYTSRAIVEEDTGPLGGITWRPWTLNSLLMSLDGRPGTRAPHVWVVQDGKRISTLDLFGKSFVLLAGPDGQSWKDAAKTVSSAIGVNLEAYCVGMNGDLVDAKDEFRAAAGISSRGALLVRPDGFVTWRERRQPVDSQERLEKALKKTLCL</sequence>
<gene>
    <name evidence="7" type="ORF">BP5553_10148</name>
</gene>
<dbReference type="PRINTS" id="PR00420">
    <property type="entry name" value="RNGMNOXGNASE"/>
</dbReference>
<feature type="transmembrane region" description="Helical" evidence="5">
    <location>
        <begin position="7"/>
        <end position="25"/>
    </location>
</feature>
<keyword evidence="5" id="KW-0472">Membrane</keyword>
<evidence type="ECO:0000313" key="7">
    <source>
        <dbReference type="EMBL" id="RDL30803.1"/>
    </source>
</evidence>
<evidence type="ECO:0000313" key="8">
    <source>
        <dbReference type="Proteomes" id="UP000254866"/>
    </source>
</evidence>
<dbReference type="RefSeq" id="XP_031865179.1">
    <property type="nucleotide sequence ID" value="XM_032018771.1"/>
</dbReference>
<dbReference type="Gene3D" id="3.50.50.60">
    <property type="entry name" value="FAD/NAD(P)-binding domain"/>
    <property type="match status" value="1"/>
</dbReference>
<dbReference type="SUPFAM" id="SSF51905">
    <property type="entry name" value="FAD/NAD(P)-binding domain"/>
    <property type="match status" value="1"/>
</dbReference>
<dbReference type="Proteomes" id="UP000254866">
    <property type="component" value="Unassembled WGS sequence"/>
</dbReference>
<protein>
    <recommendedName>
        <fullName evidence="6">FAD-binding domain-containing protein</fullName>
    </recommendedName>
</protein>
<evidence type="ECO:0000256" key="4">
    <source>
        <dbReference type="ARBA" id="ARBA00023002"/>
    </source>
</evidence>
<dbReference type="Gene3D" id="3.40.30.120">
    <property type="match status" value="1"/>
</dbReference>
<evidence type="ECO:0000256" key="2">
    <source>
        <dbReference type="ARBA" id="ARBA00022630"/>
    </source>
</evidence>
<organism evidence="7 8">
    <name type="scientific">Venustampulla echinocandica</name>
    <dbReference type="NCBI Taxonomy" id="2656787"/>
    <lineage>
        <taxon>Eukaryota</taxon>
        <taxon>Fungi</taxon>
        <taxon>Dikarya</taxon>
        <taxon>Ascomycota</taxon>
        <taxon>Pezizomycotina</taxon>
        <taxon>Leotiomycetes</taxon>
        <taxon>Helotiales</taxon>
        <taxon>Pleuroascaceae</taxon>
        <taxon>Venustampulla</taxon>
    </lineage>
</organism>
<reference evidence="7 8" key="1">
    <citation type="journal article" date="2018" name="IMA Fungus">
        <title>IMA Genome-F 9: Draft genome sequence of Annulohypoxylon stygium, Aspergillus mulundensis, Berkeleyomyces basicola (syn. Thielaviopsis basicola), Ceratocystis smalleyi, two Cercospora beticola strains, Coleophoma cylindrospora, Fusarium fracticaudum, Phialophora cf. hyalina, and Morchella septimelata.</title>
        <authorList>
            <person name="Wingfield B.D."/>
            <person name="Bills G.F."/>
            <person name="Dong Y."/>
            <person name="Huang W."/>
            <person name="Nel W.J."/>
            <person name="Swalarsk-Parry B.S."/>
            <person name="Vaghefi N."/>
            <person name="Wilken P.M."/>
            <person name="An Z."/>
            <person name="de Beer Z.W."/>
            <person name="De Vos L."/>
            <person name="Chen L."/>
            <person name="Duong T.A."/>
            <person name="Gao Y."/>
            <person name="Hammerbacher A."/>
            <person name="Kikkert J.R."/>
            <person name="Li Y."/>
            <person name="Li H."/>
            <person name="Li K."/>
            <person name="Li Q."/>
            <person name="Liu X."/>
            <person name="Ma X."/>
            <person name="Naidoo K."/>
            <person name="Pethybridge S.J."/>
            <person name="Sun J."/>
            <person name="Steenkamp E.T."/>
            <person name="van der Nest M.A."/>
            <person name="van Wyk S."/>
            <person name="Wingfield M.J."/>
            <person name="Xiong C."/>
            <person name="Yue Q."/>
            <person name="Zhang X."/>
        </authorList>
    </citation>
    <scope>NUCLEOTIDE SEQUENCE [LARGE SCALE GENOMIC DNA]</scope>
    <source>
        <strain evidence="7 8">BP 5553</strain>
    </source>
</reference>
<keyword evidence="8" id="KW-1185">Reference proteome</keyword>
<dbReference type="Pfam" id="PF01494">
    <property type="entry name" value="FAD_binding_3"/>
    <property type="match status" value="1"/>
</dbReference>
<dbReference type="AlphaFoldDB" id="A0A370TAH2"/>
<dbReference type="STRING" id="2656787.A0A370TAH2"/>
<keyword evidence="2" id="KW-0285">Flavoprotein</keyword>
<keyword evidence="4" id="KW-0560">Oxidoreductase</keyword>
<dbReference type="EMBL" id="NPIC01000014">
    <property type="protein sequence ID" value="RDL30803.1"/>
    <property type="molecule type" value="Genomic_DNA"/>
</dbReference>
<keyword evidence="5" id="KW-1133">Transmembrane helix</keyword>
<dbReference type="InterPro" id="IPR036188">
    <property type="entry name" value="FAD/NAD-bd_sf"/>
</dbReference>
<dbReference type="GeneID" id="43602997"/>
<proteinExistence type="predicted"/>
<dbReference type="GO" id="GO:0016709">
    <property type="term" value="F:oxidoreductase activity, acting on paired donors, with incorporation or reduction of molecular oxygen, NAD(P)H as one donor, and incorporation of one atom of oxygen"/>
    <property type="evidence" value="ECO:0007669"/>
    <property type="project" value="UniProtKB-ARBA"/>
</dbReference>
<dbReference type="OrthoDB" id="2690153at2759"/>
<keyword evidence="5" id="KW-0812">Transmembrane</keyword>
<dbReference type="PANTHER" id="PTHR43004">
    <property type="entry name" value="TRK SYSTEM POTASSIUM UPTAKE PROTEIN"/>
    <property type="match status" value="1"/>
</dbReference>
<feature type="domain" description="FAD-binding" evidence="6">
    <location>
        <begin position="7"/>
        <end position="364"/>
    </location>
</feature>
<dbReference type="GO" id="GO:0071949">
    <property type="term" value="F:FAD binding"/>
    <property type="evidence" value="ECO:0007669"/>
    <property type="project" value="InterPro"/>
</dbReference>
<keyword evidence="3" id="KW-0274">FAD</keyword>
<evidence type="ECO:0000256" key="5">
    <source>
        <dbReference type="SAM" id="Phobius"/>
    </source>
</evidence>
<dbReference type="PANTHER" id="PTHR43004:SF19">
    <property type="entry name" value="BINDING MONOOXYGENASE, PUTATIVE (JCVI)-RELATED"/>
    <property type="match status" value="1"/>
</dbReference>
<dbReference type="InterPro" id="IPR050641">
    <property type="entry name" value="RIFMO-like"/>
</dbReference>
<comment type="caution">
    <text evidence="7">The sequence shown here is derived from an EMBL/GenBank/DDBJ whole genome shotgun (WGS) entry which is preliminary data.</text>
</comment>
<dbReference type="Gene3D" id="3.30.9.10">
    <property type="entry name" value="D-Amino Acid Oxidase, subunit A, domain 2"/>
    <property type="match status" value="1"/>
</dbReference>
<name>A0A370TAH2_9HELO</name>
<evidence type="ECO:0000256" key="1">
    <source>
        <dbReference type="ARBA" id="ARBA00001974"/>
    </source>
</evidence>
<evidence type="ECO:0000259" key="6">
    <source>
        <dbReference type="Pfam" id="PF01494"/>
    </source>
</evidence>
<dbReference type="InterPro" id="IPR002938">
    <property type="entry name" value="FAD-bd"/>
</dbReference>
<accession>A0A370TAH2</accession>
<comment type="cofactor">
    <cofactor evidence="1">
        <name>FAD</name>
        <dbReference type="ChEBI" id="CHEBI:57692"/>
    </cofactor>
</comment>
<dbReference type="Pfam" id="PF21274">
    <property type="entry name" value="Rng_hyd_C"/>
    <property type="match status" value="1"/>
</dbReference>